<dbReference type="SUPFAM" id="SSF53474">
    <property type="entry name" value="alpha/beta-Hydrolases"/>
    <property type="match status" value="1"/>
</dbReference>
<dbReference type="EMBL" id="SMKX01000052">
    <property type="protein sequence ID" value="TDD58455.1"/>
    <property type="molecule type" value="Genomic_DNA"/>
</dbReference>
<feature type="region of interest" description="Disordered" evidence="4">
    <location>
        <begin position="121"/>
        <end position="145"/>
    </location>
</feature>
<comment type="caution">
    <text evidence="7">The sequence shown here is derived from an EMBL/GenBank/DDBJ whole genome shotgun (WGS) entry which is preliminary data.</text>
</comment>
<proteinExistence type="inferred from homology"/>
<dbReference type="PANTHER" id="PTHR43248:SF29">
    <property type="entry name" value="TRIPEPTIDYL AMINOPEPTIDASE"/>
    <property type="match status" value="1"/>
</dbReference>
<dbReference type="PANTHER" id="PTHR43248">
    <property type="entry name" value="2-SUCCINYL-6-HYDROXY-2,4-CYCLOHEXADIENE-1-CARBOXYLATE SYNTHASE"/>
    <property type="match status" value="1"/>
</dbReference>
<dbReference type="OrthoDB" id="3930934at2"/>
<dbReference type="GO" id="GO:0016787">
    <property type="term" value="F:hydrolase activity"/>
    <property type="evidence" value="ECO:0007669"/>
    <property type="project" value="UniProtKB-KW"/>
</dbReference>
<accession>A0A4R4ZJ13</accession>
<evidence type="ECO:0000256" key="1">
    <source>
        <dbReference type="ARBA" id="ARBA00010088"/>
    </source>
</evidence>
<dbReference type="InterPro" id="IPR029058">
    <property type="entry name" value="AB_hydrolase_fold"/>
</dbReference>
<dbReference type="Gene3D" id="3.40.50.1820">
    <property type="entry name" value="alpha/beta hydrolase"/>
    <property type="match status" value="1"/>
</dbReference>
<organism evidence="7 8">
    <name type="scientific">Kribbella antibiotica</name>
    <dbReference type="NCBI Taxonomy" id="190195"/>
    <lineage>
        <taxon>Bacteria</taxon>
        <taxon>Bacillati</taxon>
        <taxon>Actinomycetota</taxon>
        <taxon>Actinomycetes</taxon>
        <taxon>Propionibacteriales</taxon>
        <taxon>Kribbellaceae</taxon>
        <taxon>Kribbella</taxon>
    </lineage>
</organism>
<dbReference type="Proteomes" id="UP000295124">
    <property type="component" value="Unassembled WGS sequence"/>
</dbReference>
<protein>
    <submittedName>
        <fullName evidence="7">Alpha/beta hydrolase</fullName>
    </submittedName>
</protein>
<gene>
    <name evidence="7" type="ORF">E1263_19255</name>
</gene>
<evidence type="ECO:0000313" key="8">
    <source>
        <dbReference type="Proteomes" id="UP000295124"/>
    </source>
</evidence>
<keyword evidence="8" id="KW-1185">Reference proteome</keyword>
<feature type="chain" id="PRO_5020582847" evidence="5">
    <location>
        <begin position="24"/>
        <end position="473"/>
    </location>
</feature>
<reference evidence="7 8" key="1">
    <citation type="submission" date="2019-03" db="EMBL/GenBank/DDBJ databases">
        <title>Draft genome sequences of novel Actinobacteria.</title>
        <authorList>
            <person name="Sahin N."/>
            <person name="Ay H."/>
            <person name="Saygin H."/>
        </authorList>
    </citation>
    <scope>NUCLEOTIDE SEQUENCE [LARGE SCALE GENOMIC DNA]</scope>
    <source>
        <strain evidence="7 8">JCM 13523</strain>
    </source>
</reference>
<dbReference type="InterPro" id="IPR051601">
    <property type="entry name" value="Serine_prot/Carboxylest_S33"/>
</dbReference>
<dbReference type="RefSeq" id="WP_132169239.1">
    <property type="nucleotide sequence ID" value="NZ_SMKX01000052.1"/>
</dbReference>
<feature type="domain" description="Peptidase S33 tripeptidyl aminopeptidase-like C-terminal" evidence="6">
    <location>
        <begin position="372"/>
        <end position="469"/>
    </location>
</feature>
<evidence type="ECO:0000313" key="7">
    <source>
        <dbReference type="EMBL" id="TDD58455.1"/>
    </source>
</evidence>
<name>A0A4R4ZJ13_9ACTN</name>
<sequence>MKILLQVATISLVAGSLTTPAVAAPTGLKWGDCPPDSGAFRQTTCATLKVPLDYARPNGRQITLTISRVGDLKAARVLLTNPGGPGVPGIGMEQGIRVSLPQQLYDQYAVVSFDPRGVGDSTPVRCAQPDKHPTAPYRPANTQQEQRRVQQARQIAEDCGRKAKDLLPYITTENAARDIDRIRIALGRDKVDYLGYSYGTRLGATYATLFPQHTGRMVLNSVVDPLTSTYRQSFAQNAGFQARAQAMFQWIAARDKTYHLGKTAKAVQASWQQVRNGVAKKPLGGRAGINEVDDTLVGVLYSDDLWSSLADAVVQLRKGDSSGLLGLVDQYGLSSVDPGLLAYSCTDPGWPRSWTRVHLDTKASDRRAPLVAWGNTWFTAPCVFWPTGPVRQTRIGSAKVPPILLIQPRYDAATPLLGAQRMQAVLPGSRMLVKNDGNHAAYLTEQNDCVNSRATKYLLTGQLPANTNCPASA</sequence>
<dbReference type="Pfam" id="PF08386">
    <property type="entry name" value="Abhydrolase_4"/>
    <property type="match status" value="1"/>
</dbReference>
<dbReference type="InterPro" id="IPR013595">
    <property type="entry name" value="Pept_S33_TAP-like_C"/>
</dbReference>
<evidence type="ECO:0000256" key="4">
    <source>
        <dbReference type="SAM" id="MobiDB-lite"/>
    </source>
</evidence>
<evidence type="ECO:0000256" key="3">
    <source>
        <dbReference type="ARBA" id="ARBA00022801"/>
    </source>
</evidence>
<evidence type="ECO:0000256" key="2">
    <source>
        <dbReference type="ARBA" id="ARBA00022729"/>
    </source>
</evidence>
<dbReference type="AlphaFoldDB" id="A0A4R4ZJ13"/>
<keyword evidence="2 5" id="KW-0732">Signal</keyword>
<keyword evidence="3 7" id="KW-0378">Hydrolase</keyword>
<feature type="signal peptide" evidence="5">
    <location>
        <begin position="1"/>
        <end position="23"/>
    </location>
</feature>
<evidence type="ECO:0000259" key="6">
    <source>
        <dbReference type="Pfam" id="PF08386"/>
    </source>
</evidence>
<evidence type="ECO:0000256" key="5">
    <source>
        <dbReference type="SAM" id="SignalP"/>
    </source>
</evidence>
<comment type="similarity">
    <text evidence="1">Belongs to the peptidase S33 family.</text>
</comment>